<gene>
    <name evidence="1" type="ORF">SMD44_06542</name>
</gene>
<dbReference type="Proteomes" id="UP000195880">
    <property type="component" value="Chromosome"/>
</dbReference>
<dbReference type="KEGG" id="salf:SMD44_06542"/>
<dbReference type="EMBL" id="CP021748">
    <property type="protein sequence ID" value="ARX87061.1"/>
    <property type="molecule type" value="Genomic_DNA"/>
</dbReference>
<evidence type="ECO:0000313" key="2">
    <source>
        <dbReference type="Proteomes" id="UP000195880"/>
    </source>
</evidence>
<accession>A0A1Z1WKT6</accession>
<name>A0A1Z1WKT6_9ACTN</name>
<reference evidence="1 2" key="1">
    <citation type="submission" date="2017-05" db="EMBL/GenBank/DDBJ databases">
        <title>Streptomyces alboflavus Genome sequencing and assembly.</title>
        <authorList>
            <person name="Wang Y."/>
            <person name="Du B."/>
            <person name="Ding Y."/>
            <person name="Liu H."/>
            <person name="Hou Q."/>
            <person name="Liu K."/>
            <person name="Wang C."/>
            <person name="Yao L."/>
        </authorList>
    </citation>
    <scope>NUCLEOTIDE SEQUENCE [LARGE SCALE GENOMIC DNA]</scope>
    <source>
        <strain evidence="1 2">MDJK44</strain>
    </source>
</reference>
<organism evidence="1 2">
    <name type="scientific">Streptomyces alboflavus</name>
    <dbReference type="NCBI Taxonomy" id="67267"/>
    <lineage>
        <taxon>Bacteria</taxon>
        <taxon>Bacillati</taxon>
        <taxon>Actinomycetota</taxon>
        <taxon>Actinomycetes</taxon>
        <taxon>Kitasatosporales</taxon>
        <taxon>Streptomycetaceae</taxon>
        <taxon>Streptomyces</taxon>
    </lineage>
</organism>
<keyword evidence="2" id="KW-1185">Reference proteome</keyword>
<protein>
    <submittedName>
        <fullName evidence="1">Uncharacterized protein</fullName>
    </submittedName>
</protein>
<sequence>MRIHVCFLAVGEFLVGGDVFAAVLFLKDEELWMLFEDGHGGVGEETIVRGQFFEELVRVARTGLRSCLGSWRCRFSAGSLRWFSFLIHGVDAAFGQTRLTFVGEVGALRAEGVRARDWNMR</sequence>
<dbReference type="AlphaFoldDB" id="A0A1Z1WKT6"/>
<proteinExistence type="predicted"/>
<evidence type="ECO:0000313" key="1">
    <source>
        <dbReference type="EMBL" id="ARX87061.1"/>
    </source>
</evidence>